<keyword evidence="2" id="KW-1185">Reference proteome</keyword>
<reference evidence="1" key="2">
    <citation type="submission" date="2013-09" db="EMBL/GenBank/DDBJ databases">
        <title>Draft genome sequence of Anaerotruncus colihominis(DSM 17241).</title>
        <authorList>
            <person name="Sudarsanam P."/>
            <person name="Ley R."/>
            <person name="Guruge J."/>
            <person name="Turnbaugh P.J."/>
            <person name="Mahowald M."/>
            <person name="Liep D."/>
            <person name="Gordon J."/>
        </authorList>
    </citation>
    <scope>NUCLEOTIDE SEQUENCE</scope>
    <source>
        <strain evidence="1">DSM 17241</strain>
    </source>
</reference>
<comment type="caution">
    <text evidence="1">The sequence shown here is derived from an EMBL/GenBank/DDBJ whole genome shotgun (WGS) entry which is preliminary data.</text>
</comment>
<organism evidence="1 2">
    <name type="scientific">Anaerotruncus colihominis DSM 17241</name>
    <dbReference type="NCBI Taxonomy" id="445972"/>
    <lineage>
        <taxon>Bacteria</taxon>
        <taxon>Bacillati</taxon>
        <taxon>Bacillota</taxon>
        <taxon>Clostridia</taxon>
        <taxon>Eubacteriales</taxon>
        <taxon>Oscillospiraceae</taxon>
        <taxon>Anaerotruncus</taxon>
    </lineage>
</organism>
<reference evidence="1" key="1">
    <citation type="submission" date="2007-11" db="EMBL/GenBank/DDBJ databases">
        <authorList>
            <person name="Fulton L."/>
            <person name="Clifton S."/>
            <person name="Fulton B."/>
            <person name="Xu J."/>
            <person name="Minx P."/>
            <person name="Pepin K.H."/>
            <person name="Johnson M."/>
            <person name="Thiruvilangam P."/>
            <person name="Bhonagiri V."/>
            <person name="Nash W.E."/>
            <person name="Mardis E.R."/>
            <person name="Wilson R.K."/>
        </authorList>
    </citation>
    <scope>NUCLEOTIDE SEQUENCE [LARGE SCALE GENOMIC DNA]</scope>
    <source>
        <strain evidence="1">DSM 17241</strain>
    </source>
</reference>
<protein>
    <submittedName>
        <fullName evidence="1">Uncharacterized protein</fullName>
    </submittedName>
</protein>
<dbReference type="Proteomes" id="UP000003803">
    <property type="component" value="Unassembled WGS sequence"/>
</dbReference>
<dbReference type="AlphaFoldDB" id="B0PFS7"/>
<sequence length="73" mass="9062">MRRYCLLLIQCCIWGILMQTFRKRYLYYILTIQWRQVNCAQMRKKGKMVDFSVRRRYTNSIMCVLREWKGRSG</sequence>
<proteinExistence type="predicted"/>
<dbReference type="HOGENOM" id="CLU_2696423_0_0_9"/>
<gene>
    <name evidence="1" type="ORF">ANACOL_03659</name>
</gene>
<evidence type="ECO:0000313" key="2">
    <source>
        <dbReference type="Proteomes" id="UP000003803"/>
    </source>
</evidence>
<evidence type="ECO:0000313" key="1">
    <source>
        <dbReference type="EMBL" id="EDS09515.1"/>
    </source>
</evidence>
<dbReference type="EMBL" id="ABGD02000027">
    <property type="protein sequence ID" value="EDS09515.1"/>
    <property type="molecule type" value="Genomic_DNA"/>
</dbReference>
<name>B0PFS7_9FIRM</name>
<accession>B0PFS7</accession>